<organism evidence="5 6">
    <name type="scientific">Rhizobium paranaense</name>
    <dbReference type="NCBI Taxonomy" id="1650438"/>
    <lineage>
        <taxon>Bacteria</taxon>
        <taxon>Pseudomonadati</taxon>
        <taxon>Pseudomonadota</taxon>
        <taxon>Alphaproteobacteria</taxon>
        <taxon>Hyphomicrobiales</taxon>
        <taxon>Rhizobiaceae</taxon>
        <taxon>Rhizobium/Agrobacterium group</taxon>
        <taxon>Rhizobium</taxon>
    </lineage>
</organism>
<dbReference type="AlphaFoldDB" id="A0A7W9D368"/>
<feature type="domain" description="D-apionate lactonase N-terminal" evidence="2">
    <location>
        <begin position="9"/>
        <end position="235"/>
    </location>
</feature>
<comment type="caution">
    <text evidence="5">The sequence shown here is derived from an EMBL/GenBank/DDBJ whole genome shotgun (WGS) entry which is preliminary data.</text>
</comment>
<dbReference type="InterPro" id="IPR058789">
    <property type="entry name" value="ApnL_C"/>
</dbReference>
<sequence length="627" mass="68047">MTAEIDPFQLYGTRETEVLPQRLTAGRLAVDFKDGNLRTITYDGTEVLRAVSYLVRDRDWGTYAPRISDLKIDQGDDGFSVGYLARCAGPDDTDLEIRVHISAKTGGAVIFEAEATSQTGFETNRCGFCILHPIVGVAGTAVSVEHVDGRREDTRFPDLIEPWQPFKDMRAITHTVLPEVTAECRMEGDTFEMEDQRNWSDASYKTYVRPLALPWPYRIPAGQPVSQRIVLSFTDKRQTPSAPASVRPDGRAVTITGGSKRGMMPSIGLVITPEEAKATLEAPGILAEIGPQELLFHFDPNAGHNAMAFEAFGAIARLHAGTSTLEIALPCKRSPLAEAHEIATWMQAAGFKPDAVVISPSVDRQSTPPGSQWPACPPLEEVYAAARSAFPGVRLGGGMLSYFTELNRKRVPSEPLDFITHCTNPIVHAADDLSVMQTLEALPFITRSVRAIYGDKPYRIGPSTIPMRQNPYGSRTMDNPAGSCIPMANRDPRHNSRFAEAFALGYAVEVLDAGLECLTLSALTGPFGVIAGKDEPSPAGGKRPIFNTVARLARLAGSQWRECISSDPTAVLSFVAAPADGAPQMLLVNITATAQQVELGSFHLAEKRESGSLTLQPFAVRSIVLKD</sequence>
<evidence type="ECO:0000259" key="2">
    <source>
        <dbReference type="Pfam" id="PF25837"/>
    </source>
</evidence>
<dbReference type="Pfam" id="PF25838">
    <property type="entry name" value="Apionate_lact_M"/>
    <property type="match status" value="1"/>
</dbReference>
<feature type="domain" description="D-apionate lactonase C-terminal" evidence="4">
    <location>
        <begin position="568"/>
        <end position="623"/>
    </location>
</feature>
<feature type="region of interest" description="Disordered" evidence="1">
    <location>
        <begin position="239"/>
        <end position="258"/>
    </location>
</feature>
<feature type="domain" description="D-apionate lactonase TIM barrel" evidence="3">
    <location>
        <begin position="267"/>
        <end position="557"/>
    </location>
</feature>
<protein>
    <submittedName>
        <fullName evidence="5">Uncharacterized protein</fullName>
    </submittedName>
</protein>
<dbReference type="Pfam" id="PF25837">
    <property type="entry name" value="Apionate_lact_N"/>
    <property type="match status" value="1"/>
</dbReference>
<name>A0A7W9D368_9HYPH</name>
<evidence type="ECO:0000259" key="4">
    <source>
        <dbReference type="Pfam" id="PF25839"/>
    </source>
</evidence>
<dbReference type="InterPro" id="IPR058787">
    <property type="entry name" value="ApnL_M"/>
</dbReference>
<evidence type="ECO:0000313" key="5">
    <source>
        <dbReference type="EMBL" id="MBB5576003.1"/>
    </source>
</evidence>
<dbReference type="Pfam" id="PF25839">
    <property type="entry name" value="Apionate_lact_C"/>
    <property type="match status" value="1"/>
</dbReference>
<accession>A0A7W9D368</accession>
<dbReference type="InterPro" id="IPR058788">
    <property type="entry name" value="ApnL_N"/>
</dbReference>
<dbReference type="Proteomes" id="UP000549882">
    <property type="component" value="Unassembled WGS sequence"/>
</dbReference>
<dbReference type="RefSeq" id="WP_183939522.1">
    <property type="nucleotide sequence ID" value="NZ_JACHBI010000010.1"/>
</dbReference>
<dbReference type="EMBL" id="JACHBI010000010">
    <property type="protein sequence ID" value="MBB5576003.1"/>
    <property type="molecule type" value="Genomic_DNA"/>
</dbReference>
<evidence type="ECO:0000259" key="3">
    <source>
        <dbReference type="Pfam" id="PF25838"/>
    </source>
</evidence>
<keyword evidence="6" id="KW-1185">Reference proteome</keyword>
<evidence type="ECO:0000256" key="1">
    <source>
        <dbReference type="SAM" id="MobiDB-lite"/>
    </source>
</evidence>
<proteinExistence type="predicted"/>
<reference evidence="5 6" key="1">
    <citation type="submission" date="2020-08" db="EMBL/GenBank/DDBJ databases">
        <title>Genomic Encyclopedia of Type Strains, Phase IV (KMG-V): Genome sequencing to study the core and pangenomes of soil and plant-associated prokaryotes.</title>
        <authorList>
            <person name="Whitman W."/>
        </authorList>
    </citation>
    <scope>NUCLEOTIDE SEQUENCE [LARGE SCALE GENOMIC DNA]</scope>
    <source>
        <strain evidence="5 6">SEMIA 4064</strain>
    </source>
</reference>
<gene>
    <name evidence="5" type="ORF">GGD50_004638</name>
</gene>
<evidence type="ECO:0000313" key="6">
    <source>
        <dbReference type="Proteomes" id="UP000549882"/>
    </source>
</evidence>